<evidence type="ECO:0000313" key="2">
    <source>
        <dbReference type="EMBL" id="KAH7133076.1"/>
    </source>
</evidence>
<accession>A0A9P9EAQ1</accession>
<dbReference type="SMART" id="SM00028">
    <property type="entry name" value="TPR"/>
    <property type="match status" value="4"/>
</dbReference>
<dbReference type="InterPro" id="IPR011990">
    <property type="entry name" value="TPR-like_helical_dom_sf"/>
</dbReference>
<dbReference type="InterPro" id="IPR027417">
    <property type="entry name" value="P-loop_NTPase"/>
</dbReference>
<dbReference type="Proteomes" id="UP000717696">
    <property type="component" value="Unassembled WGS sequence"/>
</dbReference>
<dbReference type="Pfam" id="PF13374">
    <property type="entry name" value="TPR_10"/>
    <property type="match status" value="1"/>
</dbReference>
<dbReference type="InterPro" id="IPR019734">
    <property type="entry name" value="TPR_rpt"/>
</dbReference>
<dbReference type="PANTHER" id="PTHR46082">
    <property type="entry name" value="ATP/GTP-BINDING PROTEIN-RELATED"/>
    <property type="match status" value="1"/>
</dbReference>
<protein>
    <recommendedName>
        <fullName evidence="1">NB-ARC domain-containing protein</fullName>
    </recommendedName>
</protein>
<feature type="domain" description="NB-ARC" evidence="1">
    <location>
        <begin position="206"/>
        <end position="374"/>
    </location>
</feature>
<dbReference type="Pfam" id="PF00931">
    <property type="entry name" value="NB-ARC"/>
    <property type="match status" value="1"/>
</dbReference>
<evidence type="ECO:0000259" key="1">
    <source>
        <dbReference type="Pfam" id="PF00931"/>
    </source>
</evidence>
<dbReference type="SUPFAM" id="SSF48452">
    <property type="entry name" value="TPR-like"/>
    <property type="match status" value="2"/>
</dbReference>
<name>A0A9P9EAQ1_9HYPO</name>
<dbReference type="InterPro" id="IPR029058">
    <property type="entry name" value="AB_hydrolase_fold"/>
</dbReference>
<dbReference type="InterPro" id="IPR002182">
    <property type="entry name" value="NB-ARC"/>
</dbReference>
<dbReference type="AlphaFoldDB" id="A0A9P9EAQ1"/>
<comment type="caution">
    <text evidence="2">The sequence shown here is derived from an EMBL/GenBank/DDBJ whole genome shotgun (WGS) entry which is preliminary data.</text>
</comment>
<reference evidence="2" key="1">
    <citation type="journal article" date="2021" name="Nat. Commun.">
        <title>Genetic determinants of endophytism in the Arabidopsis root mycobiome.</title>
        <authorList>
            <person name="Mesny F."/>
            <person name="Miyauchi S."/>
            <person name="Thiergart T."/>
            <person name="Pickel B."/>
            <person name="Atanasova L."/>
            <person name="Karlsson M."/>
            <person name="Huettel B."/>
            <person name="Barry K.W."/>
            <person name="Haridas S."/>
            <person name="Chen C."/>
            <person name="Bauer D."/>
            <person name="Andreopoulos W."/>
            <person name="Pangilinan J."/>
            <person name="LaButti K."/>
            <person name="Riley R."/>
            <person name="Lipzen A."/>
            <person name="Clum A."/>
            <person name="Drula E."/>
            <person name="Henrissat B."/>
            <person name="Kohler A."/>
            <person name="Grigoriev I.V."/>
            <person name="Martin F.M."/>
            <person name="Hacquard S."/>
        </authorList>
    </citation>
    <scope>NUCLEOTIDE SEQUENCE</scope>
    <source>
        <strain evidence="2">MPI-CAGE-AT-0021</strain>
    </source>
</reference>
<dbReference type="OrthoDB" id="1658288at2759"/>
<dbReference type="PANTHER" id="PTHR46082:SF6">
    <property type="entry name" value="AAA+ ATPASE DOMAIN-CONTAINING PROTEIN-RELATED"/>
    <property type="match status" value="1"/>
</dbReference>
<dbReference type="Gene3D" id="3.40.50.300">
    <property type="entry name" value="P-loop containing nucleotide triphosphate hydrolases"/>
    <property type="match status" value="1"/>
</dbReference>
<keyword evidence="3" id="KW-1185">Reference proteome</keyword>
<organism evidence="2 3">
    <name type="scientific">Dactylonectria estremocensis</name>
    <dbReference type="NCBI Taxonomy" id="1079267"/>
    <lineage>
        <taxon>Eukaryota</taxon>
        <taxon>Fungi</taxon>
        <taxon>Dikarya</taxon>
        <taxon>Ascomycota</taxon>
        <taxon>Pezizomycotina</taxon>
        <taxon>Sordariomycetes</taxon>
        <taxon>Hypocreomycetidae</taxon>
        <taxon>Hypocreales</taxon>
        <taxon>Nectriaceae</taxon>
        <taxon>Dactylonectria</taxon>
    </lineage>
</organism>
<dbReference type="Pfam" id="PF13424">
    <property type="entry name" value="TPR_12"/>
    <property type="match status" value="2"/>
</dbReference>
<dbReference type="Gene3D" id="1.25.40.10">
    <property type="entry name" value="Tetratricopeptide repeat domain"/>
    <property type="match status" value="2"/>
</dbReference>
<dbReference type="EMBL" id="JAGMUU010000018">
    <property type="protein sequence ID" value="KAH7133076.1"/>
    <property type="molecule type" value="Genomic_DNA"/>
</dbReference>
<dbReference type="Gene3D" id="3.40.50.1820">
    <property type="entry name" value="alpha/beta hydrolase"/>
    <property type="match status" value="1"/>
</dbReference>
<proteinExistence type="predicted"/>
<dbReference type="SUPFAM" id="SSF52540">
    <property type="entry name" value="P-loop containing nucleoside triphosphate hydrolases"/>
    <property type="match status" value="1"/>
</dbReference>
<gene>
    <name evidence="2" type="ORF">B0J13DRAFT_93028</name>
</gene>
<evidence type="ECO:0000313" key="3">
    <source>
        <dbReference type="Proteomes" id="UP000717696"/>
    </source>
</evidence>
<sequence>MFIAHSLGGIIVKDAIRRSQICRSRTKLIIFLGTPHRGSPHVEWAGIAMNLARLALHDTNKKVVETLAVDSEVLENIHEEFCTIVYESGIKIHSFQEARRPSGVKGLSGKVVDDHSSKLGLPKAIETVESIDADHGQMTKFVRKEDPGYRAICGVVKHFIRSRSSNEVQMEYVTTPLETVTVTQGSNQVFFNIPFGPNQRFVGRATLLEKLQASFFTSQGHQRVALVGLGGIGKTQTALKFAFWTKENKPEYSVFWIPALSRATFEQAYLEIKSICAIQGAEGENPKELVRQYLSSKASGKWILIVDNADELEILQGSVDNQTDLYHFLPRSDEGRILFTTRSQRVAVSVAINNVLDVPEMERDEAVNYLERSLVNRDLLDDQQGVDELLCLLTYLPLAITQAAAYLNENFINISEYLRLFENTDQDMVELLSNEYHDDTRYQDSQNAVAKTWFISFKHIGQVDEFAEQLLLFISCIEPKNIFRALLPDGPSKQRQTQAIGTLCGYKFLHRRDDSEAFDMHSLVHVATRMWLERQSARDGVRETRELVISHIAHVFPSDDWENRRLWRQYLPHGLKAIHKADSSLSEDGRGLMYWIGRCLQVDGRNSESLGILTQLVAIEETVLAEDHPDRLASQHELAGAYQANGQIRDAVKLLEHVAGLEETVLAEDHPSRLASQHTLARAYQANGQIEEAVELLEHVGVRETVLTEAHPSRLASQHTLARAYQANGQIEEAVELLEHVVGVRETVLTEAHPSRLASQHTLARAYQANGQIEEAVQLLEHVVGVGETVLTGAHPDRLASQHELARAYQANGQIEEAVKLLEHVVAIQEASLPQYHPNRLASEGWLGHLRASTEDRGAHQT</sequence>
<dbReference type="SUPFAM" id="SSF53474">
    <property type="entry name" value="alpha/beta-Hydrolases"/>
    <property type="match status" value="1"/>
</dbReference>
<dbReference type="InterPro" id="IPR053137">
    <property type="entry name" value="NLR-like"/>
</dbReference>
<dbReference type="GO" id="GO:0043531">
    <property type="term" value="F:ADP binding"/>
    <property type="evidence" value="ECO:0007669"/>
    <property type="project" value="InterPro"/>
</dbReference>